<dbReference type="PANTHER" id="PTHR43861">
    <property type="entry name" value="TRANS-ACONITATE 2-METHYLTRANSFERASE-RELATED"/>
    <property type="match status" value="1"/>
</dbReference>
<dbReference type="Proteomes" id="UP000249229">
    <property type="component" value="Unassembled WGS sequence"/>
</dbReference>
<evidence type="ECO:0000313" key="2">
    <source>
        <dbReference type="EMBL" id="PZQ62688.1"/>
    </source>
</evidence>
<organism evidence="2 3">
    <name type="scientific">Sphingomonas taxi</name>
    <dbReference type="NCBI Taxonomy" id="1549858"/>
    <lineage>
        <taxon>Bacteria</taxon>
        <taxon>Pseudomonadati</taxon>
        <taxon>Pseudomonadota</taxon>
        <taxon>Alphaproteobacteria</taxon>
        <taxon>Sphingomonadales</taxon>
        <taxon>Sphingomonadaceae</taxon>
        <taxon>Sphingomonas</taxon>
    </lineage>
</organism>
<dbReference type="Pfam" id="PF08241">
    <property type="entry name" value="Methyltransf_11"/>
    <property type="match status" value="1"/>
</dbReference>
<name>A0A2W5PDR5_9SPHN</name>
<feature type="domain" description="Methyltransferase type 11" evidence="1">
    <location>
        <begin position="48"/>
        <end position="142"/>
    </location>
</feature>
<keyword evidence="2" id="KW-0808">Transferase</keyword>
<dbReference type="GO" id="GO:0008757">
    <property type="term" value="F:S-adenosylmethionine-dependent methyltransferase activity"/>
    <property type="evidence" value="ECO:0007669"/>
    <property type="project" value="InterPro"/>
</dbReference>
<dbReference type="EMBL" id="QFQI01000001">
    <property type="protein sequence ID" value="PZQ62688.1"/>
    <property type="molecule type" value="Genomic_DNA"/>
</dbReference>
<accession>A0A2W5PDR5</accession>
<dbReference type="PANTHER" id="PTHR43861:SF1">
    <property type="entry name" value="TRANS-ACONITATE 2-METHYLTRANSFERASE"/>
    <property type="match status" value="1"/>
</dbReference>
<comment type="caution">
    <text evidence="2">The sequence shown here is derived from an EMBL/GenBank/DDBJ whole genome shotgun (WGS) entry which is preliminary data.</text>
</comment>
<dbReference type="AlphaFoldDB" id="A0A2W5PDR5"/>
<dbReference type="GO" id="GO:0032259">
    <property type="term" value="P:methylation"/>
    <property type="evidence" value="ECO:0007669"/>
    <property type="project" value="UniProtKB-KW"/>
</dbReference>
<sequence length="281" mass="29156">MTGAADWTARVGQVWADEHARTERAFAGIAAVLDAGIRALAPASGHAVDIGCGVGSTALAIAAARPALRVTGVDLSSALVEVARRRTPAGGPAFIVGDAGDVLPTLAPLDLLVSRHGVMFFADPLAAFRTMARAAAPDAPLVFSCFRARAENDWSCAVDRAIGVTPVAGGYAPGPYGLADRDVTADLLRRAGWRDVRAHAHEVRYVVGAGDDPVGDALGFFRRIGSAAAVLAAADAAGRARLEARLAEMLATRIRDGAVTFNAAIWLWSARAPARTGEEQE</sequence>
<dbReference type="InterPro" id="IPR029063">
    <property type="entry name" value="SAM-dependent_MTases_sf"/>
</dbReference>
<dbReference type="CDD" id="cd02440">
    <property type="entry name" value="AdoMet_MTases"/>
    <property type="match status" value="1"/>
</dbReference>
<reference evidence="2 3" key="1">
    <citation type="submission" date="2017-08" db="EMBL/GenBank/DDBJ databases">
        <title>Infants hospitalized years apart are colonized by the same room-sourced microbial strains.</title>
        <authorList>
            <person name="Brooks B."/>
            <person name="Olm M.R."/>
            <person name="Firek B.A."/>
            <person name="Baker R."/>
            <person name="Thomas B.C."/>
            <person name="Morowitz M.J."/>
            <person name="Banfield J.F."/>
        </authorList>
    </citation>
    <scope>NUCLEOTIDE SEQUENCE [LARGE SCALE GENOMIC DNA]</scope>
    <source>
        <strain evidence="2">S2_005_001_R1_22</strain>
    </source>
</reference>
<evidence type="ECO:0000313" key="3">
    <source>
        <dbReference type="Proteomes" id="UP000249229"/>
    </source>
</evidence>
<keyword evidence="2" id="KW-0489">Methyltransferase</keyword>
<gene>
    <name evidence="2" type="ORF">DI544_00220</name>
</gene>
<dbReference type="InterPro" id="IPR013216">
    <property type="entry name" value="Methyltransf_11"/>
</dbReference>
<protein>
    <submittedName>
        <fullName evidence="2">Class I SAM-dependent methyltransferase</fullName>
    </submittedName>
</protein>
<proteinExistence type="predicted"/>
<dbReference type="Gene3D" id="3.40.50.150">
    <property type="entry name" value="Vaccinia Virus protein VP39"/>
    <property type="match status" value="1"/>
</dbReference>
<evidence type="ECO:0000259" key="1">
    <source>
        <dbReference type="Pfam" id="PF08241"/>
    </source>
</evidence>
<dbReference type="SUPFAM" id="SSF53335">
    <property type="entry name" value="S-adenosyl-L-methionine-dependent methyltransferases"/>
    <property type="match status" value="1"/>
</dbReference>